<dbReference type="Gene3D" id="1.10.260.40">
    <property type="entry name" value="lambda repressor-like DNA-binding domains"/>
    <property type="match status" value="1"/>
</dbReference>
<reference evidence="7 9" key="1">
    <citation type="journal article" date="2016" name="Plant Dis.">
        <title>Improved production of propionic acid using genome shuffling.</title>
        <authorList>
            <person name="Luna-Flores C.H."/>
            <person name="Palfreyman R.W."/>
            <person name="Kromer J.O."/>
            <person name="Nielsen L.K."/>
            <person name="Marcellin E."/>
        </authorList>
    </citation>
    <scope>NUCLEOTIDE SEQUENCE [LARGE SCALE GENOMIC DNA]</scope>
    <source>
        <strain evidence="7 9">F3E8</strain>
    </source>
</reference>
<keyword evidence="3" id="KW-0804">Transcription</keyword>
<dbReference type="PANTHER" id="PTHR30146:SF109">
    <property type="entry name" value="HTH-TYPE TRANSCRIPTIONAL REGULATOR GALS"/>
    <property type="match status" value="1"/>
</dbReference>
<proteinExistence type="predicted"/>
<sequence>MDNPTVRRPRKVTIRDVARLAGVSASTVSAALSGGAHVSTATRRRVIDAADRLGWRPDRRAAGLRRFHSRQVGVIYEVAQSFQASLLDALYVAAADEGLDLILAGATVHHTEQTCVAQLMRDGCQAMVLTGSGLSDREIADVATRIPTLSLCRQVSLGGVDVVACDSRQGAATAVAALAGLGHRDIVHVNGAGQPMSAEREQGYVEAMTGLGLSRHVRVLPGGSTVEAGVAAAQAVAVMRPRPTAVTCFNDMCASAMVRQLRLQGIGVPEQISVVGFDDAPVASDPTTGLTSVRQDASELARQAARLLGRRVEQEGPVPAGNEQVIIIGTELVTRTTTSALGPGVVGRPS</sequence>
<feature type="domain" description="HTH lacI-type" evidence="5">
    <location>
        <begin position="12"/>
        <end position="66"/>
    </location>
</feature>
<keyword evidence="1" id="KW-0805">Transcription regulation</keyword>
<gene>
    <name evidence="7" type="ORF">A8L58_16140</name>
    <name evidence="6" type="ORF">AXH35_14685</name>
</gene>
<evidence type="ECO:0000256" key="1">
    <source>
        <dbReference type="ARBA" id="ARBA00023015"/>
    </source>
</evidence>
<dbReference type="GO" id="GO:0000976">
    <property type="term" value="F:transcription cis-regulatory region binding"/>
    <property type="evidence" value="ECO:0007669"/>
    <property type="project" value="TreeGrafter"/>
</dbReference>
<evidence type="ECO:0000313" key="9">
    <source>
        <dbReference type="Proteomes" id="UP000178666"/>
    </source>
</evidence>
<dbReference type="SUPFAM" id="SSF53822">
    <property type="entry name" value="Periplasmic binding protein-like I"/>
    <property type="match status" value="1"/>
</dbReference>
<dbReference type="OrthoDB" id="189006at2"/>
<dbReference type="GeneID" id="88083498"/>
<dbReference type="InterPro" id="IPR046335">
    <property type="entry name" value="LacI/GalR-like_sensor"/>
</dbReference>
<evidence type="ECO:0000259" key="4">
    <source>
        <dbReference type="PROSITE" id="PS50206"/>
    </source>
</evidence>
<keyword evidence="2" id="KW-0238">DNA-binding</keyword>
<keyword evidence="9" id="KW-1185">Reference proteome</keyword>
<dbReference type="EMBL" id="CP015970">
    <property type="protein sequence ID" value="AOZ47960.1"/>
    <property type="molecule type" value="Genomic_DNA"/>
</dbReference>
<evidence type="ECO:0000313" key="6">
    <source>
        <dbReference type="EMBL" id="AMS06515.1"/>
    </source>
</evidence>
<evidence type="ECO:0000256" key="3">
    <source>
        <dbReference type="ARBA" id="ARBA00023163"/>
    </source>
</evidence>
<dbReference type="Proteomes" id="UP000178666">
    <property type="component" value="Chromosome"/>
</dbReference>
<dbReference type="PROSITE" id="PS50932">
    <property type="entry name" value="HTH_LACI_2"/>
    <property type="match status" value="1"/>
</dbReference>
<dbReference type="SUPFAM" id="SSF47413">
    <property type="entry name" value="lambda repressor-like DNA-binding domains"/>
    <property type="match status" value="1"/>
</dbReference>
<dbReference type="Pfam" id="PF00356">
    <property type="entry name" value="LacI"/>
    <property type="match status" value="1"/>
</dbReference>
<dbReference type="InterPro" id="IPR010982">
    <property type="entry name" value="Lambda_DNA-bd_dom_sf"/>
</dbReference>
<dbReference type="Pfam" id="PF13377">
    <property type="entry name" value="Peripla_BP_3"/>
    <property type="match status" value="1"/>
</dbReference>
<accession>A0A142KK77</accession>
<dbReference type="Gene3D" id="3.40.50.2300">
    <property type="match status" value="2"/>
</dbReference>
<organism evidence="6 8">
    <name type="scientific">Acidipropionibacterium acidipropionici</name>
    <dbReference type="NCBI Taxonomy" id="1748"/>
    <lineage>
        <taxon>Bacteria</taxon>
        <taxon>Bacillati</taxon>
        <taxon>Actinomycetota</taxon>
        <taxon>Actinomycetes</taxon>
        <taxon>Propionibacteriales</taxon>
        <taxon>Propionibacteriaceae</taxon>
        <taxon>Acidipropionibacterium</taxon>
    </lineage>
</organism>
<protein>
    <submittedName>
        <fullName evidence="6">Uncharacterized protein</fullName>
    </submittedName>
</protein>
<dbReference type="CDD" id="cd01392">
    <property type="entry name" value="HTH_LacI"/>
    <property type="match status" value="1"/>
</dbReference>
<evidence type="ECO:0000313" key="7">
    <source>
        <dbReference type="EMBL" id="AOZ47960.1"/>
    </source>
</evidence>
<reference evidence="6 8" key="2">
    <citation type="submission" date="2016-02" db="EMBL/GenBank/DDBJ databases">
        <title>Complete Genome Sequence of Propionibacterium acidipropionici ATCC 55737.</title>
        <authorList>
            <person name="Luna Flores C.H."/>
            <person name="Nielsen L.K."/>
            <person name="Marcellin E."/>
        </authorList>
    </citation>
    <scope>NUCLEOTIDE SEQUENCE [LARGE SCALE GENOMIC DNA]</scope>
    <source>
        <strain evidence="6 8">ATCC 55737</strain>
    </source>
</reference>
<dbReference type="PROSITE" id="PS00356">
    <property type="entry name" value="HTH_LACI_1"/>
    <property type="match status" value="1"/>
</dbReference>
<name>A0A142KK77_9ACTN</name>
<dbReference type="GO" id="GO:0003700">
    <property type="term" value="F:DNA-binding transcription factor activity"/>
    <property type="evidence" value="ECO:0007669"/>
    <property type="project" value="TreeGrafter"/>
</dbReference>
<dbReference type="Proteomes" id="UP000075221">
    <property type="component" value="Chromosome"/>
</dbReference>
<dbReference type="RefSeq" id="WP_015069683.1">
    <property type="nucleotide sequence ID" value="NZ_CP013126.1"/>
</dbReference>
<dbReference type="EMBL" id="CP014352">
    <property type="protein sequence ID" value="AMS06515.1"/>
    <property type="molecule type" value="Genomic_DNA"/>
</dbReference>
<evidence type="ECO:0000313" key="8">
    <source>
        <dbReference type="Proteomes" id="UP000075221"/>
    </source>
</evidence>
<dbReference type="CDD" id="cd06267">
    <property type="entry name" value="PBP1_LacI_sugar_binding-like"/>
    <property type="match status" value="1"/>
</dbReference>
<dbReference type="AlphaFoldDB" id="A0A142KK77"/>
<dbReference type="SMART" id="SM00354">
    <property type="entry name" value="HTH_LACI"/>
    <property type="match status" value="1"/>
</dbReference>
<evidence type="ECO:0000256" key="2">
    <source>
        <dbReference type="ARBA" id="ARBA00023125"/>
    </source>
</evidence>
<dbReference type="KEGG" id="aaci:ASQ49_00220"/>
<dbReference type="InterPro" id="IPR028082">
    <property type="entry name" value="Peripla_BP_I"/>
</dbReference>
<dbReference type="InterPro" id="IPR000843">
    <property type="entry name" value="HTH_LacI"/>
</dbReference>
<evidence type="ECO:0000259" key="5">
    <source>
        <dbReference type="PROSITE" id="PS50932"/>
    </source>
</evidence>
<dbReference type="PANTHER" id="PTHR30146">
    <property type="entry name" value="LACI-RELATED TRANSCRIPTIONAL REPRESSOR"/>
    <property type="match status" value="1"/>
</dbReference>
<dbReference type="InterPro" id="IPR001763">
    <property type="entry name" value="Rhodanese-like_dom"/>
</dbReference>
<dbReference type="PROSITE" id="PS50206">
    <property type="entry name" value="RHODANESE_3"/>
    <property type="match status" value="1"/>
</dbReference>
<dbReference type="OMA" id="MCASAMV"/>
<feature type="domain" description="Rhodanese" evidence="4">
    <location>
        <begin position="162"/>
        <end position="198"/>
    </location>
</feature>